<organism evidence="2 3">
    <name type="scientific">Bacillus salipaludis</name>
    <dbReference type="NCBI Taxonomy" id="2547811"/>
    <lineage>
        <taxon>Bacteria</taxon>
        <taxon>Bacillati</taxon>
        <taxon>Bacillota</taxon>
        <taxon>Bacilli</taxon>
        <taxon>Bacillales</taxon>
        <taxon>Bacillaceae</taxon>
        <taxon>Bacillus</taxon>
    </lineage>
</organism>
<keyword evidence="3" id="KW-1185">Reference proteome</keyword>
<accession>A0ABW8RMI6</accession>
<dbReference type="EMBL" id="JBJHQH010000025">
    <property type="protein sequence ID" value="MFK9094568.1"/>
    <property type="molecule type" value="Genomic_DNA"/>
</dbReference>
<dbReference type="Proteomes" id="UP001623041">
    <property type="component" value="Unassembled WGS sequence"/>
</dbReference>
<keyword evidence="1" id="KW-0812">Transmembrane</keyword>
<gene>
    <name evidence="2" type="ORF">ACJEBI_24240</name>
</gene>
<sequence length="87" mass="9505">MTLRLKILNATKWAGGITLFTGVMTFLFGIMSDSIPVIGIGIGTIVGAVMFFLMGMFFIATEEMVENTVKGIEITPNKNRNGLYLVK</sequence>
<feature type="transmembrane region" description="Helical" evidence="1">
    <location>
        <begin position="12"/>
        <end position="31"/>
    </location>
</feature>
<evidence type="ECO:0000313" key="2">
    <source>
        <dbReference type="EMBL" id="MFK9094568.1"/>
    </source>
</evidence>
<protein>
    <submittedName>
        <fullName evidence="2">Uncharacterized protein</fullName>
    </submittedName>
</protein>
<proteinExistence type="predicted"/>
<dbReference type="RefSeq" id="WP_406583034.1">
    <property type="nucleotide sequence ID" value="NZ_JBJHQH010000025.1"/>
</dbReference>
<evidence type="ECO:0000313" key="3">
    <source>
        <dbReference type="Proteomes" id="UP001623041"/>
    </source>
</evidence>
<evidence type="ECO:0000256" key="1">
    <source>
        <dbReference type="SAM" id="Phobius"/>
    </source>
</evidence>
<name>A0ABW8RMI6_9BACI</name>
<keyword evidence="1" id="KW-1133">Transmembrane helix</keyword>
<comment type="caution">
    <text evidence="2">The sequence shown here is derived from an EMBL/GenBank/DDBJ whole genome shotgun (WGS) entry which is preliminary data.</text>
</comment>
<feature type="transmembrane region" description="Helical" evidence="1">
    <location>
        <begin position="37"/>
        <end position="60"/>
    </location>
</feature>
<reference evidence="2 3" key="1">
    <citation type="submission" date="2024-11" db="EMBL/GenBank/DDBJ databases">
        <authorList>
            <person name="Lucas J.A."/>
        </authorList>
    </citation>
    <scope>NUCLEOTIDE SEQUENCE [LARGE SCALE GENOMIC DNA]</scope>
    <source>
        <strain evidence="2 3">Z 5.4</strain>
    </source>
</reference>
<keyword evidence="1" id="KW-0472">Membrane</keyword>